<keyword evidence="8" id="KW-1133">Transmembrane helix</keyword>
<dbReference type="EMBL" id="LNYC01000020">
    <property type="protein sequence ID" value="KTD02346.1"/>
    <property type="molecule type" value="Genomic_DNA"/>
</dbReference>
<evidence type="ECO:0000256" key="4">
    <source>
        <dbReference type="ARBA" id="ARBA00022692"/>
    </source>
</evidence>
<dbReference type="PROSITE" id="PS50893">
    <property type="entry name" value="ABC_TRANSPORTER_2"/>
    <property type="match status" value="1"/>
</dbReference>
<dbReference type="PROSITE" id="PS50990">
    <property type="entry name" value="PEPTIDASE_C39"/>
    <property type="match status" value="1"/>
</dbReference>
<evidence type="ECO:0000256" key="5">
    <source>
        <dbReference type="ARBA" id="ARBA00022741"/>
    </source>
</evidence>
<sequence>MVEFDFTLAEPEVRHKRAKTPTILQMDAMECGAVCMSIILAYHGLHISPEKAREACGVTRDGSKAINIIKAARNFGMEAEGTRISDIDSLRYKKTPFVVFWKFEHYIVVEEVGDKKVWINDPDTGPRSISIDEFDKGFTGVVLLLNPGKDFQKGGHKERSILALFSSYLRGEFQDILYLFFITILLSIPLSSLAFFLKVYVDDVLINNQKQWMVGCVAGMGIATVSVIILTRIQQVFILRYQIRFSIQKIPEFFWKILQLPMPFFIQRSTGDIANRVTIYDKIAQTITERFPQAFTDMLSVTIYTIFIFMINPVIGFITAFITAINILVLFFLKRKIVDAGRRVSQDKAKLFGIEYNGIHIIEELRFRGAENQFFMRWASYQARLMESRQTLELYNAWVSSIPGALYFINLVTLVIVGSYFITQGSMTAGGMIAIYTLLLTFATPVKTVIEALLELNELKADLLRIIDINSASTPAKAETPPAKENVEFLLEIKDIMFGYSKIEAPVLLGLDIALKRGKSLAITGVSGSGKSSLSNLICGLYEPWSGSILFRGIPIQDYDPTDLFKHIAYVDQNTFLFEGSIRDNLTFKDTSISDKAIYEALEAACAVDIVKTKGGLDFHITEGGRNMSTGQAQRIELARAILRKPELMLLDEATSALDSVTEAQIYNNLRAMQCSFIIIAHRLSALRHCDEIMVIEDGSVIEFGSYQALMEKRGRYYEFVQKDFLS</sequence>
<keyword evidence="7" id="KW-0653">Protein transport</keyword>
<proteinExistence type="predicted"/>
<evidence type="ECO:0000256" key="8">
    <source>
        <dbReference type="ARBA" id="ARBA00022989"/>
    </source>
</evidence>
<dbReference type="Pfam" id="PF00664">
    <property type="entry name" value="ABC_membrane"/>
    <property type="match status" value="1"/>
</dbReference>
<dbReference type="InterPro" id="IPR003593">
    <property type="entry name" value="AAA+_ATPase"/>
</dbReference>
<dbReference type="GO" id="GO:0140359">
    <property type="term" value="F:ABC-type transporter activity"/>
    <property type="evidence" value="ECO:0007669"/>
    <property type="project" value="InterPro"/>
</dbReference>
<evidence type="ECO:0000256" key="2">
    <source>
        <dbReference type="ARBA" id="ARBA00022448"/>
    </source>
</evidence>
<dbReference type="STRING" id="45065.Lgee_0675"/>
<evidence type="ECO:0000256" key="6">
    <source>
        <dbReference type="ARBA" id="ARBA00022840"/>
    </source>
</evidence>
<dbReference type="GO" id="GO:0015031">
    <property type="term" value="P:protein transport"/>
    <property type="evidence" value="ECO:0007669"/>
    <property type="project" value="UniProtKB-KW"/>
</dbReference>
<dbReference type="PATRIC" id="fig|45065.4.peg.718"/>
<dbReference type="Gene3D" id="1.20.1560.10">
    <property type="entry name" value="ABC transporter type 1, transmembrane domain"/>
    <property type="match status" value="1"/>
</dbReference>
<evidence type="ECO:0000256" key="1">
    <source>
        <dbReference type="ARBA" id="ARBA00004651"/>
    </source>
</evidence>
<keyword evidence="12" id="KW-1185">Reference proteome</keyword>
<dbReference type="PANTHER" id="PTHR24221:SF654">
    <property type="entry name" value="ATP-BINDING CASSETTE SUB-FAMILY B MEMBER 6"/>
    <property type="match status" value="1"/>
</dbReference>
<dbReference type="RefSeq" id="WP_028385894.1">
    <property type="nucleotide sequence ID" value="NZ_CAAAHN010000009.1"/>
</dbReference>
<dbReference type="FunFam" id="3.40.50.300:FF:000854">
    <property type="entry name" value="Multidrug ABC transporter ATP-binding protein"/>
    <property type="match status" value="1"/>
</dbReference>
<dbReference type="PROSITE" id="PS50929">
    <property type="entry name" value="ABC_TM1F"/>
    <property type="match status" value="1"/>
</dbReference>
<dbReference type="GO" id="GO:0034040">
    <property type="term" value="F:ATPase-coupled lipid transmembrane transporter activity"/>
    <property type="evidence" value="ECO:0007669"/>
    <property type="project" value="TreeGrafter"/>
</dbReference>
<dbReference type="Pfam" id="PF03412">
    <property type="entry name" value="Peptidase_C39"/>
    <property type="match status" value="1"/>
</dbReference>
<evidence type="ECO:0000256" key="9">
    <source>
        <dbReference type="ARBA" id="ARBA00023136"/>
    </source>
</evidence>
<keyword evidence="4" id="KW-0812">Transmembrane</keyword>
<dbReference type="Gene3D" id="3.40.50.300">
    <property type="entry name" value="P-loop containing nucleotide triphosphate hydrolases"/>
    <property type="match status" value="1"/>
</dbReference>
<comment type="subcellular location">
    <subcellularLocation>
        <location evidence="1">Cell membrane</location>
        <topology evidence="1">Multi-pass membrane protein</topology>
    </subcellularLocation>
</comment>
<keyword evidence="5" id="KW-0547">Nucleotide-binding</keyword>
<comment type="caution">
    <text evidence="11">The sequence shown here is derived from an EMBL/GenBank/DDBJ whole genome shotgun (WGS) entry which is preliminary data.</text>
</comment>
<reference evidence="11 12" key="1">
    <citation type="submission" date="2015-11" db="EMBL/GenBank/DDBJ databases">
        <title>Genomic analysis of 38 Legionella species identifies large and diverse effector repertoires.</title>
        <authorList>
            <person name="Burstein D."/>
            <person name="Amaro F."/>
            <person name="Zusman T."/>
            <person name="Lifshitz Z."/>
            <person name="Cohen O."/>
            <person name="Gilbert J.A."/>
            <person name="Pupko T."/>
            <person name="Shuman H.A."/>
            <person name="Segal G."/>
        </authorList>
    </citation>
    <scope>NUCLEOTIDE SEQUENCE [LARGE SCALE GENOMIC DNA]</scope>
    <source>
        <strain evidence="11 12">ATCC 49504</strain>
    </source>
</reference>
<organism evidence="11 12">
    <name type="scientific">Legionella geestiana</name>
    <dbReference type="NCBI Taxonomy" id="45065"/>
    <lineage>
        <taxon>Bacteria</taxon>
        <taxon>Pseudomonadati</taxon>
        <taxon>Pseudomonadota</taxon>
        <taxon>Gammaproteobacteria</taxon>
        <taxon>Legionellales</taxon>
        <taxon>Legionellaceae</taxon>
        <taxon>Legionella</taxon>
    </lineage>
</organism>
<dbReference type="AlphaFoldDB" id="A0A0W0U3L9"/>
<dbReference type="GO" id="GO:0006508">
    <property type="term" value="P:proteolysis"/>
    <property type="evidence" value="ECO:0007669"/>
    <property type="project" value="InterPro"/>
</dbReference>
<dbReference type="Gene3D" id="3.90.70.10">
    <property type="entry name" value="Cysteine proteinases"/>
    <property type="match status" value="1"/>
</dbReference>
<evidence type="ECO:0000256" key="7">
    <source>
        <dbReference type="ARBA" id="ARBA00022927"/>
    </source>
</evidence>
<keyword evidence="6" id="KW-0067">ATP-binding</keyword>
<dbReference type="GO" id="GO:0043213">
    <property type="term" value="P:bacteriocin transport"/>
    <property type="evidence" value="ECO:0007669"/>
    <property type="project" value="UniProtKB-KW"/>
</dbReference>
<keyword evidence="2" id="KW-0813">Transport</keyword>
<dbReference type="InterPro" id="IPR039421">
    <property type="entry name" value="Type_1_exporter"/>
</dbReference>
<dbReference type="InterPro" id="IPR005074">
    <property type="entry name" value="Peptidase_C39"/>
</dbReference>
<dbReference type="GO" id="GO:0016887">
    <property type="term" value="F:ATP hydrolysis activity"/>
    <property type="evidence" value="ECO:0007669"/>
    <property type="project" value="InterPro"/>
</dbReference>
<dbReference type="InterPro" id="IPR011527">
    <property type="entry name" value="ABC1_TM_dom"/>
</dbReference>
<gene>
    <name evidence="11" type="ORF">Lgee_0675</name>
</gene>
<evidence type="ECO:0000313" key="12">
    <source>
        <dbReference type="Proteomes" id="UP000054785"/>
    </source>
</evidence>
<keyword evidence="10" id="KW-0080">Bacteriocin transport</keyword>
<dbReference type="OrthoDB" id="9806127at2"/>
<name>A0A0W0U3L9_9GAMM</name>
<dbReference type="InterPro" id="IPR036640">
    <property type="entry name" value="ABC1_TM_sf"/>
</dbReference>
<dbReference type="PANTHER" id="PTHR24221">
    <property type="entry name" value="ATP-BINDING CASSETTE SUB-FAMILY B"/>
    <property type="match status" value="1"/>
</dbReference>
<evidence type="ECO:0000313" key="11">
    <source>
        <dbReference type="EMBL" id="KTD02346.1"/>
    </source>
</evidence>
<dbReference type="GO" id="GO:0005886">
    <property type="term" value="C:plasma membrane"/>
    <property type="evidence" value="ECO:0007669"/>
    <property type="project" value="UniProtKB-SubCell"/>
</dbReference>
<dbReference type="Proteomes" id="UP000054785">
    <property type="component" value="Unassembled WGS sequence"/>
</dbReference>
<dbReference type="SMART" id="SM00382">
    <property type="entry name" value="AAA"/>
    <property type="match status" value="1"/>
</dbReference>
<keyword evidence="9" id="KW-0472">Membrane</keyword>
<keyword evidence="3" id="KW-1003">Cell membrane</keyword>
<dbReference type="SUPFAM" id="SSF52540">
    <property type="entry name" value="P-loop containing nucleoside triphosphate hydrolases"/>
    <property type="match status" value="1"/>
</dbReference>
<dbReference type="GO" id="GO:0005524">
    <property type="term" value="F:ATP binding"/>
    <property type="evidence" value="ECO:0007669"/>
    <property type="project" value="UniProtKB-KW"/>
</dbReference>
<evidence type="ECO:0000256" key="3">
    <source>
        <dbReference type="ARBA" id="ARBA00022475"/>
    </source>
</evidence>
<protein>
    <submittedName>
        <fullName evidence="11">Uncharacterized protein</fullName>
    </submittedName>
</protein>
<accession>A0A0W0U3L9</accession>
<evidence type="ECO:0000256" key="10">
    <source>
        <dbReference type="ARBA" id="ARBA00043264"/>
    </source>
</evidence>
<dbReference type="Pfam" id="PF00005">
    <property type="entry name" value="ABC_tran"/>
    <property type="match status" value="1"/>
</dbReference>
<dbReference type="SUPFAM" id="SSF90123">
    <property type="entry name" value="ABC transporter transmembrane region"/>
    <property type="match status" value="1"/>
</dbReference>
<dbReference type="InterPro" id="IPR027417">
    <property type="entry name" value="P-loop_NTPase"/>
</dbReference>
<dbReference type="GO" id="GO:0008233">
    <property type="term" value="F:peptidase activity"/>
    <property type="evidence" value="ECO:0007669"/>
    <property type="project" value="InterPro"/>
</dbReference>
<dbReference type="InterPro" id="IPR003439">
    <property type="entry name" value="ABC_transporter-like_ATP-bd"/>
</dbReference>